<dbReference type="AlphaFoldDB" id="A0A1E5G1H5"/>
<name>A0A1E5G1H5_9FIRM</name>
<dbReference type="Pfam" id="PF21113">
    <property type="entry name" value="LarA_C"/>
    <property type="match status" value="1"/>
</dbReference>
<accession>A0A1E5G1H5</accession>
<dbReference type="EMBL" id="MIJE01000030">
    <property type="protein sequence ID" value="OEF96686.1"/>
    <property type="molecule type" value="Genomic_DNA"/>
</dbReference>
<dbReference type="Gene3D" id="3.40.50.11440">
    <property type="match status" value="1"/>
</dbReference>
<dbReference type="RefSeq" id="WP_069643269.1">
    <property type="nucleotide sequence ID" value="NZ_MIJE01000030.1"/>
</dbReference>
<proteinExistence type="predicted"/>
<evidence type="ECO:0000259" key="2">
    <source>
        <dbReference type="Pfam" id="PF21113"/>
    </source>
</evidence>
<gene>
    <name evidence="3" type="ORF">BHF68_06320</name>
</gene>
<feature type="domain" description="Lactate racemase C-terminal" evidence="2">
    <location>
        <begin position="272"/>
        <end position="422"/>
    </location>
</feature>
<dbReference type="GO" id="GO:0050043">
    <property type="term" value="F:lactate racemase activity"/>
    <property type="evidence" value="ECO:0007669"/>
    <property type="project" value="InterPro"/>
</dbReference>
<evidence type="ECO:0000313" key="4">
    <source>
        <dbReference type="Proteomes" id="UP000094296"/>
    </source>
</evidence>
<dbReference type="Proteomes" id="UP000094296">
    <property type="component" value="Unassembled WGS sequence"/>
</dbReference>
<keyword evidence="4" id="KW-1185">Reference proteome</keyword>
<dbReference type="STRING" id="766136.BHF68_06320"/>
<dbReference type="InterPro" id="IPR048068">
    <property type="entry name" value="LarA-like"/>
</dbReference>
<dbReference type="InterPro" id="IPR018657">
    <property type="entry name" value="LarA-like_N"/>
</dbReference>
<dbReference type="InterPro" id="IPR047926">
    <property type="entry name" value="Ni_dep_LarA"/>
</dbReference>
<evidence type="ECO:0000259" key="1">
    <source>
        <dbReference type="Pfam" id="PF09861"/>
    </source>
</evidence>
<evidence type="ECO:0000313" key="3">
    <source>
        <dbReference type="EMBL" id="OEF96686.1"/>
    </source>
</evidence>
<dbReference type="NCBIfam" id="NF033504">
    <property type="entry name" value="Ni_dep_LarA"/>
    <property type="match status" value="1"/>
</dbReference>
<feature type="domain" description="LarA-like N-terminal" evidence="1">
    <location>
        <begin position="7"/>
        <end position="210"/>
    </location>
</feature>
<dbReference type="Pfam" id="PF09861">
    <property type="entry name" value="Lar_N"/>
    <property type="match status" value="1"/>
</dbReference>
<sequence length="423" mass="46483">MEIRLPYDKGCIEFTPPSGCNVKVLTPPSEDFKPEFSQEQIVRNAISNPIDSPPLSELAKDKKNIVIITSDHTRPIPSRITMPIILEEIKKTNPNAKPTLLISTGLHRVSTDEELMERHGQDVLDQVNVINHVATDLDNMVYLGVLPSGGELWINKLAVEADLLISEGFIEPHFFAGFSGGRKSILPGIASRKTVLYNHNSTFLSNPYARAGELERNPIHKDMVWAAKQAKLAFILNVAINGEKEVIHAVAGNPFAAHEQGCEFVKDLTGTEAIPADIVISTNGGYPLDQNVYQAVKGMTTAEMTAKPGSVIIMVSACKDGLGGRDFYHQLADFPSPQESMDLFMKTPEDQTPVDQWQSQILARILLKHKVIVVADESVASFVNEMHMEYAKTVEEAIEKAQQIKGRDASITVIPDGVGVIIK</sequence>
<dbReference type="PANTHER" id="PTHR33171:SF17">
    <property type="entry name" value="LARA-LIKE N-TERMINAL DOMAIN-CONTAINING PROTEIN"/>
    <property type="match status" value="1"/>
</dbReference>
<reference evidence="3 4" key="1">
    <citation type="submission" date="2016-09" db="EMBL/GenBank/DDBJ databases">
        <title>Draft genome sequence for the type strain of Desulfuribacillus alkaliarsenatis AHT28, an obligately anaerobic, sulfidogenic bacterium isolated from Russian soda lake sediments.</title>
        <authorList>
            <person name="Abin C.A."/>
            <person name="Hollibaugh J.T."/>
        </authorList>
    </citation>
    <scope>NUCLEOTIDE SEQUENCE [LARGE SCALE GENOMIC DNA]</scope>
    <source>
        <strain evidence="3 4">AHT28</strain>
    </source>
</reference>
<comment type="caution">
    <text evidence="3">The sequence shown here is derived from an EMBL/GenBank/DDBJ whole genome shotgun (WGS) entry which is preliminary data.</text>
</comment>
<organism evidence="3 4">
    <name type="scientific">Desulfuribacillus alkaliarsenatis</name>
    <dbReference type="NCBI Taxonomy" id="766136"/>
    <lineage>
        <taxon>Bacteria</taxon>
        <taxon>Bacillati</taxon>
        <taxon>Bacillota</taxon>
        <taxon>Desulfuribacillia</taxon>
        <taxon>Desulfuribacillales</taxon>
        <taxon>Desulfuribacillaceae</taxon>
        <taxon>Desulfuribacillus</taxon>
    </lineage>
</organism>
<dbReference type="PANTHER" id="PTHR33171">
    <property type="entry name" value="LAR_N DOMAIN-CONTAINING PROTEIN"/>
    <property type="match status" value="1"/>
</dbReference>
<protein>
    <submittedName>
        <fullName evidence="3">Lactate racemization operon protein LarA</fullName>
    </submittedName>
</protein>
<dbReference type="InterPro" id="IPR043166">
    <property type="entry name" value="LarA-like_C"/>
</dbReference>
<dbReference type="OrthoDB" id="9770545at2"/>
<dbReference type="Gene3D" id="3.90.226.30">
    <property type="match status" value="1"/>
</dbReference>
<dbReference type="InterPro" id="IPR048520">
    <property type="entry name" value="LarA_C"/>
</dbReference>